<evidence type="ECO:0000313" key="1">
    <source>
        <dbReference type="EMBL" id="AQV94761.1"/>
    </source>
</evidence>
<proteinExistence type="predicted"/>
<evidence type="ECO:0008006" key="3">
    <source>
        <dbReference type="Google" id="ProtNLM"/>
    </source>
</evidence>
<dbReference type="EMBL" id="CP017757">
    <property type="protein sequence ID" value="AQV94761.1"/>
    <property type="molecule type" value="Genomic_DNA"/>
</dbReference>
<reference evidence="2" key="1">
    <citation type="submission" date="2017-02" db="EMBL/GenBank/DDBJ databases">
        <title>Complete genome sequence of Cupriavidus necator strain NH9, a 3-chlorobenzoate degrader.</title>
        <authorList>
            <person name="Moriuchi R."/>
            <person name="Dohra H."/>
            <person name="Ogawa N."/>
        </authorList>
    </citation>
    <scope>NUCLEOTIDE SEQUENCE [LARGE SCALE GENOMIC DNA]</scope>
    <source>
        <strain evidence="2">NH9</strain>
    </source>
</reference>
<protein>
    <recommendedName>
        <fullName evidence="3">Primosomal replication protein PriB/PriC domain protein</fullName>
    </recommendedName>
</protein>
<dbReference type="RefSeq" id="WP_078196952.1">
    <property type="nucleotide sequence ID" value="NZ_CP017757.2"/>
</dbReference>
<name>A0A1U9UR81_CUPNE</name>
<sequence>MTTATDMLAKYLAAEQAILEGKEARLGDRVLRMEDLSEIRKGRQEWEARVANEQAQAAGVPGSGGIRFLNARLDS</sequence>
<dbReference type="Proteomes" id="UP000189627">
    <property type="component" value="Chromosome 1"/>
</dbReference>
<organism evidence="1 2">
    <name type="scientific">Cupriavidus necator</name>
    <name type="common">Alcaligenes eutrophus</name>
    <name type="synonym">Ralstonia eutropha</name>
    <dbReference type="NCBI Taxonomy" id="106590"/>
    <lineage>
        <taxon>Bacteria</taxon>
        <taxon>Pseudomonadati</taxon>
        <taxon>Pseudomonadota</taxon>
        <taxon>Betaproteobacteria</taxon>
        <taxon>Burkholderiales</taxon>
        <taxon>Burkholderiaceae</taxon>
        <taxon>Cupriavidus</taxon>
    </lineage>
</organism>
<gene>
    <name evidence="1" type="ORF">BJN34_12810</name>
</gene>
<accession>A0A1U9UR81</accession>
<evidence type="ECO:0000313" key="2">
    <source>
        <dbReference type="Proteomes" id="UP000189627"/>
    </source>
</evidence>
<dbReference type="KEGG" id="cuh:BJN34_12810"/>
<dbReference type="AlphaFoldDB" id="A0A1U9UR81"/>